<evidence type="ECO:0000313" key="4">
    <source>
        <dbReference type="EMBL" id="KAJ9687816.1"/>
    </source>
</evidence>
<dbReference type="GO" id="GO:0004673">
    <property type="term" value="F:protein histidine kinase activity"/>
    <property type="evidence" value="ECO:0007669"/>
    <property type="project" value="UniProtKB-EC"/>
</dbReference>
<keyword evidence="3" id="KW-0597">Phosphoprotein</keyword>
<evidence type="ECO:0000313" key="5">
    <source>
        <dbReference type="Proteomes" id="UP001168098"/>
    </source>
</evidence>
<dbReference type="EC" id="2.7.13.3" evidence="2"/>
<evidence type="ECO:0000256" key="1">
    <source>
        <dbReference type="ARBA" id="ARBA00000085"/>
    </source>
</evidence>
<dbReference type="GO" id="GO:0005634">
    <property type="term" value="C:nucleus"/>
    <property type="evidence" value="ECO:0007669"/>
    <property type="project" value="TreeGrafter"/>
</dbReference>
<accession>A0AA38ZEY3</accession>
<dbReference type="AlphaFoldDB" id="A0AA38ZEY3"/>
<dbReference type="InterPro" id="IPR036890">
    <property type="entry name" value="HATPase_C_sf"/>
</dbReference>
<dbReference type="PANTHER" id="PTHR43719">
    <property type="entry name" value="TWO-COMPONENT HISTIDINE KINASE"/>
    <property type="match status" value="1"/>
</dbReference>
<reference evidence="4 5" key="1">
    <citation type="journal article" date="2023" name="BMC Biotechnol.">
        <title>Vitis rotundifolia cv Carlos genome sequencing.</title>
        <authorList>
            <person name="Huff M."/>
            <person name="Hulse-Kemp A."/>
            <person name="Scheffler B."/>
            <person name="Youngblood R."/>
            <person name="Simpson S."/>
            <person name="Babiker E."/>
            <person name="Staton M."/>
        </authorList>
    </citation>
    <scope>NUCLEOTIDE SEQUENCE [LARGE SCALE GENOMIC DNA]</scope>
    <source>
        <tissue evidence="4">Leaf</tissue>
    </source>
</reference>
<evidence type="ECO:0000256" key="3">
    <source>
        <dbReference type="ARBA" id="ARBA00022553"/>
    </source>
</evidence>
<sequence length="194" mass="21173">MCVGSSVVSNFSSFIRQLNASGSRNAVSEQWAFAHEDFIIGQPLDLHKRLDNTVSTSRFVVSRSPNSCCITNAVHLSIHCESNPMSRVMMNSPQMRASMLWLIVSNIEGGRVRLDHPGTVSVAPNGPAVVMLQSNGQNAIMVIGDPGRFRQIITNLVSNSVKFTERGHIFVQVHLVEHTKALMDAKAETCLNGG</sequence>
<dbReference type="Gene3D" id="3.30.565.10">
    <property type="entry name" value="Histidine kinase-like ATPase, C-terminal domain"/>
    <property type="match status" value="1"/>
</dbReference>
<dbReference type="Proteomes" id="UP001168098">
    <property type="component" value="Unassembled WGS sequence"/>
</dbReference>
<gene>
    <name evidence="4" type="ORF">PVL29_013857</name>
</gene>
<dbReference type="InterPro" id="IPR050956">
    <property type="entry name" value="2C_system_His_kinase"/>
</dbReference>
<dbReference type="SUPFAM" id="SSF55874">
    <property type="entry name" value="ATPase domain of HSP90 chaperone/DNA topoisomerase II/histidine kinase"/>
    <property type="match status" value="1"/>
</dbReference>
<name>A0AA38ZEY3_VITRO</name>
<proteinExistence type="predicted"/>
<organism evidence="4 5">
    <name type="scientific">Vitis rotundifolia</name>
    <name type="common">Muscadine grape</name>
    <dbReference type="NCBI Taxonomy" id="103349"/>
    <lineage>
        <taxon>Eukaryota</taxon>
        <taxon>Viridiplantae</taxon>
        <taxon>Streptophyta</taxon>
        <taxon>Embryophyta</taxon>
        <taxon>Tracheophyta</taxon>
        <taxon>Spermatophyta</taxon>
        <taxon>Magnoliopsida</taxon>
        <taxon>eudicotyledons</taxon>
        <taxon>Gunneridae</taxon>
        <taxon>Pentapetalae</taxon>
        <taxon>rosids</taxon>
        <taxon>Vitales</taxon>
        <taxon>Vitaceae</taxon>
        <taxon>Viteae</taxon>
        <taxon>Vitis</taxon>
    </lineage>
</organism>
<keyword evidence="5" id="KW-1185">Reference proteome</keyword>
<comment type="caution">
    <text evidence="4">The sequence shown here is derived from an EMBL/GenBank/DDBJ whole genome shotgun (WGS) entry which is preliminary data.</text>
</comment>
<dbReference type="PANTHER" id="PTHR43719:SF51">
    <property type="entry name" value="HISTIDINE KINASE 4"/>
    <property type="match status" value="1"/>
</dbReference>
<dbReference type="EMBL" id="JARBHA010000011">
    <property type="protein sequence ID" value="KAJ9687816.1"/>
    <property type="molecule type" value="Genomic_DNA"/>
</dbReference>
<evidence type="ECO:0000256" key="2">
    <source>
        <dbReference type="ARBA" id="ARBA00012438"/>
    </source>
</evidence>
<comment type="catalytic activity">
    <reaction evidence="1">
        <text>ATP + protein L-histidine = ADP + protein N-phospho-L-histidine.</text>
        <dbReference type="EC" id="2.7.13.3"/>
    </reaction>
</comment>
<protein>
    <recommendedName>
        <fullName evidence="2">histidine kinase</fullName>
        <ecNumber evidence="2">2.7.13.3</ecNumber>
    </recommendedName>
</protein>